<keyword evidence="3" id="KW-1003">Cell membrane</keyword>
<keyword evidence="2" id="KW-0813">Transport</keyword>
<organism evidence="10 11">
    <name type="scientific">Atopococcus tabaci</name>
    <dbReference type="NCBI Taxonomy" id="269774"/>
    <lineage>
        <taxon>Bacteria</taxon>
        <taxon>Bacillati</taxon>
        <taxon>Bacillota</taxon>
        <taxon>Bacilli</taxon>
        <taxon>Lactobacillales</taxon>
        <taxon>Carnobacteriaceae</taxon>
        <taxon>Atopococcus</taxon>
    </lineage>
</organism>
<evidence type="ECO:0000256" key="4">
    <source>
        <dbReference type="ARBA" id="ARBA00022597"/>
    </source>
</evidence>
<comment type="similarity">
    <text evidence="1">Belongs to the KdgT transporter family.</text>
</comment>
<evidence type="ECO:0000256" key="8">
    <source>
        <dbReference type="ARBA" id="ARBA00023136"/>
    </source>
</evidence>
<evidence type="ECO:0000313" key="10">
    <source>
        <dbReference type="EMBL" id="MDO5457592.1"/>
    </source>
</evidence>
<evidence type="ECO:0000256" key="2">
    <source>
        <dbReference type="ARBA" id="ARBA00022448"/>
    </source>
</evidence>
<keyword evidence="4" id="KW-0762">Sugar transport</keyword>
<dbReference type="AlphaFoldDB" id="A0AA43ZSU1"/>
<feature type="transmembrane region" description="Helical" evidence="9">
    <location>
        <begin position="6"/>
        <end position="23"/>
    </location>
</feature>
<feature type="transmembrane region" description="Helical" evidence="9">
    <location>
        <begin position="95"/>
        <end position="115"/>
    </location>
</feature>
<sequence length="283" mass="29793">FSGDGVPFMVAFLTFASGISIKFGDLPALFKRHGVLFLVKLTLTIALSVLYMRAFGQEGIWGISALGFTLVMTSLNPSVYLSVVGEYGDDLDPAAFGITGIFTLPLIPQVIYSLGYTEGGSAGGFDFTPILLTLIPLVFGMILGNLEPGFRGIFGPGLGAIIPVLGWGIGQSANIIDAFRSGLPGVLVTLVFIIVYSSLFFIDRYVLKNNGITGLAFIIIAGTSASAGPAITAIYPELLPYLGNAVALVVFGFIITAIATPLVIGWYHGKYVAPKEEAVEPVA</sequence>
<accession>A0AA43ZSU1</accession>
<keyword evidence="6" id="KW-0769">Symport</keyword>
<keyword evidence="7 9" id="KW-1133">Transmembrane helix</keyword>
<keyword evidence="11" id="KW-1185">Reference proteome</keyword>
<proteinExistence type="inferred from homology"/>
<reference evidence="10" key="1">
    <citation type="submission" date="2023-07" db="EMBL/GenBank/DDBJ databases">
        <title>Between Cages and Wild: Unraveling the Impact of Captivity on Animal Microbiomes and Antimicrobial Resistance.</title>
        <authorList>
            <person name="Schmartz G.P."/>
            <person name="Rehner J."/>
            <person name="Schuff M.J."/>
            <person name="Becker S.L."/>
            <person name="Kravczyk M."/>
            <person name="Gurevich A."/>
            <person name="Francke R."/>
            <person name="Mueller R."/>
            <person name="Keller V."/>
            <person name="Keller A."/>
        </authorList>
    </citation>
    <scope>NUCLEOTIDE SEQUENCE</scope>
    <source>
        <strain evidence="10">S39M_St_73</strain>
    </source>
</reference>
<feature type="transmembrane region" description="Helical" evidence="9">
    <location>
        <begin position="241"/>
        <end position="267"/>
    </location>
</feature>
<feature type="transmembrane region" description="Helical" evidence="9">
    <location>
        <begin position="153"/>
        <end position="170"/>
    </location>
</feature>
<feature type="transmembrane region" description="Helical" evidence="9">
    <location>
        <begin position="182"/>
        <end position="202"/>
    </location>
</feature>
<keyword evidence="5 9" id="KW-0812">Transmembrane</keyword>
<evidence type="ECO:0000256" key="1">
    <source>
        <dbReference type="ARBA" id="ARBA00006430"/>
    </source>
</evidence>
<evidence type="ECO:0000256" key="3">
    <source>
        <dbReference type="ARBA" id="ARBA00022475"/>
    </source>
</evidence>
<dbReference type="EMBL" id="JAUNQW010000017">
    <property type="protein sequence ID" value="MDO5457592.1"/>
    <property type="molecule type" value="Genomic_DNA"/>
</dbReference>
<evidence type="ECO:0000313" key="11">
    <source>
        <dbReference type="Proteomes" id="UP001171751"/>
    </source>
</evidence>
<evidence type="ECO:0000256" key="9">
    <source>
        <dbReference type="SAM" id="Phobius"/>
    </source>
</evidence>
<dbReference type="GO" id="GO:0015649">
    <property type="term" value="F:2-keto-3-deoxygluconate:proton symporter activity"/>
    <property type="evidence" value="ECO:0007669"/>
    <property type="project" value="InterPro"/>
</dbReference>
<evidence type="ECO:0000256" key="5">
    <source>
        <dbReference type="ARBA" id="ARBA00022692"/>
    </source>
</evidence>
<feature type="transmembrane region" description="Helical" evidence="9">
    <location>
        <begin position="214"/>
        <end position="235"/>
    </location>
</feature>
<gene>
    <name evidence="10" type="ORF">Q4F26_04525</name>
</gene>
<dbReference type="Pfam" id="PF03812">
    <property type="entry name" value="KdgT"/>
    <property type="match status" value="1"/>
</dbReference>
<comment type="caution">
    <text evidence="10">The sequence shown here is derived from an EMBL/GenBank/DDBJ whole genome shotgun (WGS) entry which is preliminary data.</text>
</comment>
<dbReference type="InterPro" id="IPR004684">
    <property type="entry name" value="2keto-3dGluconate_permease"/>
</dbReference>
<name>A0AA43ZSU1_9LACT</name>
<keyword evidence="8 9" id="KW-0472">Membrane</keyword>
<feature type="transmembrane region" description="Helical" evidence="9">
    <location>
        <begin position="127"/>
        <end position="146"/>
    </location>
</feature>
<protein>
    <submittedName>
        <fullName evidence="10">2-keto-3-deoxygluconate permease</fullName>
    </submittedName>
</protein>
<feature type="transmembrane region" description="Helical" evidence="9">
    <location>
        <begin position="35"/>
        <end position="54"/>
    </location>
</feature>
<evidence type="ECO:0000256" key="6">
    <source>
        <dbReference type="ARBA" id="ARBA00022847"/>
    </source>
</evidence>
<dbReference type="GO" id="GO:0016020">
    <property type="term" value="C:membrane"/>
    <property type="evidence" value="ECO:0007669"/>
    <property type="project" value="InterPro"/>
</dbReference>
<dbReference type="Proteomes" id="UP001171751">
    <property type="component" value="Unassembled WGS sequence"/>
</dbReference>
<evidence type="ECO:0000256" key="7">
    <source>
        <dbReference type="ARBA" id="ARBA00022989"/>
    </source>
</evidence>
<feature type="transmembrane region" description="Helical" evidence="9">
    <location>
        <begin position="60"/>
        <end position="83"/>
    </location>
</feature>
<feature type="non-terminal residue" evidence="10">
    <location>
        <position position="1"/>
    </location>
</feature>